<keyword evidence="3" id="KW-1185">Reference proteome</keyword>
<dbReference type="EMBL" id="JACHNB010000001">
    <property type="protein sequence ID" value="MBB4742537.1"/>
    <property type="molecule type" value="Genomic_DNA"/>
</dbReference>
<evidence type="ECO:0000313" key="3">
    <source>
        <dbReference type="Proteomes" id="UP000546162"/>
    </source>
</evidence>
<gene>
    <name evidence="2" type="ORF">BJY16_005996</name>
</gene>
<organism evidence="2 3">
    <name type="scientific">Actinoplanes octamycinicus</name>
    <dbReference type="NCBI Taxonomy" id="135948"/>
    <lineage>
        <taxon>Bacteria</taxon>
        <taxon>Bacillati</taxon>
        <taxon>Actinomycetota</taxon>
        <taxon>Actinomycetes</taxon>
        <taxon>Micromonosporales</taxon>
        <taxon>Micromonosporaceae</taxon>
        <taxon>Actinoplanes</taxon>
    </lineage>
</organism>
<sequence>MRENVTKLPRIRVDDVVAALGPDLRPGADQVGVDDAGLVRVRVTAGGGVSAVEIAGRFAGVDALAAAILGAYRQALLKRMAARLVGGAGPDPAPPRDDAPGLTDERWLDWVRDALDRADRQLTAMGRARPAAEEITGPDRFVRVRVAGGVVTDVFIDAPRAAERSPDAVAADARSALDQAAHT</sequence>
<comment type="caution">
    <text evidence="2">The sequence shown here is derived from an EMBL/GenBank/DDBJ whole genome shotgun (WGS) entry which is preliminary data.</text>
</comment>
<feature type="compositionally biased region" description="Low complexity" evidence="1">
    <location>
        <begin position="167"/>
        <end position="183"/>
    </location>
</feature>
<evidence type="ECO:0008006" key="4">
    <source>
        <dbReference type="Google" id="ProtNLM"/>
    </source>
</evidence>
<dbReference type="Proteomes" id="UP000546162">
    <property type="component" value="Unassembled WGS sequence"/>
</dbReference>
<name>A0A7W7H2M3_9ACTN</name>
<evidence type="ECO:0000313" key="2">
    <source>
        <dbReference type="EMBL" id="MBB4742537.1"/>
    </source>
</evidence>
<evidence type="ECO:0000256" key="1">
    <source>
        <dbReference type="SAM" id="MobiDB-lite"/>
    </source>
</evidence>
<feature type="region of interest" description="Disordered" evidence="1">
    <location>
        <begin position="163"/>
        <end position="183"/>
    </location>
</feature>
<dbReference type="AlphaFoldDB" id="A0A7W7H2M3"/>
<dbReference type="RefSeq" id="WP_185042888.1">
    <property type="nucleotide sequence ID" value="NZ_BAABFG010000005.1"/>
</dbReference>
<reference evidence="2 3" key="1">
    <citation type="submission" date="2020-08" db="EMBL/GenBank/DDBJ databases">
        <title>Sequencing the genomes of 1000 actinobacteria strains.</title>
        <authorList>
            <person name="Klenk H.-P."/>
        </authorList>
    </citation>
    <scope>NUCLEOTIDE SEQUENCE [LARGE SCALE GENOMIC DNA]</scope>
    <source>
        <strain evidence="2 3">DSM 45809</strain>
    </source>
</reference>
<proteinExistence type="predicted"/>
<protein>
    <recommendedName>
        <fullName evidence="4">YbaB/EbfC DNA-binding family protein</fullName>
    </recommendedName>
</protein>
<accession>A0A7W7H2M3</accession>